<evidence type="ECO:0000313" key="3">
    <source>
        <dbReference type="EMBL" id="KAK5045398.1"/>
    </source>
</evidence>
<evidence type="ECO:0000313" key="4">
    <source>
        <dbReference type="Proteomes" id="UP001358417"/>
    </source>
</evidence>
<gene>
    <name evidence="3" type="ORF">LTR84_009262</name>
</gene>
<feature type="transmembrane region" description="Helical" evidence="2">
    <location>
        <begin position="92"/>
        <end position="111"/>
    </location>
</feature>
<dbReference type="EMBL" id="JAVRRD010000037">
    <property type="protein sequence ID" value="KAK5045398.1"/>
    <property type="molecule type" value="Genomic_DNA"/>
</dbReference>
<evidence type="ECO:0000256" key="2">
    <source>
        <dbReference type="SAM" id="Phobius"/>
    </source>
</evidence>
<evidence type="ECO:0000256" key="1">
    <source>
        <dbReference type="SAM" id="MobiDB-lite"/>
    </source>
</evidence>
<dbReference type="Proteomes" id="UP001358417">
    <property type="component" value="Unassembled WGS sequence"/>
</dbReference>
<proteinExistence type="predicted"/>
<dbReference type="AlphaFoldDB" id="A0AAV9MXS8"/>
<keyword evidence="2" id="KW-1133">Transmembrane helix</keyword>
<dbReference type="GeneID" id="89977421"/>
<feature type="region of interest" description="Disordered" evidence="1">
    <location>
        <begin position="1"/>
        <end position="31"/>
    </location>
</feature>
<accession>A0AAV9MXS8</accession>
<sequence>MGFWNDGIRSRSRSRSPSRRSNAGGGGGYYASRPSYSRSASSFFSFGGSNYGRSSRGNGHSSRARPRSGFVNRIRHFLRQIYEYMRRHPVKVFFLVIMPLITGGALTKLLATVGLRLPRGLESLAGGQRGQADRFYARGGARDFPGGSALPGMGGGVSESLGSIMSIAKMFM</sequence>
<reference evidence="3 4" key="1">
    <citation type="submission" date="2023-08" db="EMBL/GenBank/DDBJ databases">
        <title>Black Yeasts Isolated from many extreme environments.</title>
        <authorList>
            <person name="Coleine C."/>
            <person name="Stajich J.E."/>
            <person name="Selbmann L."/>
        </authorList>
    </citation>
    <scope>NUCLEOTIDE SEQUENCE [LARGE SCALE GENOMIC DNA]</scope>
    <source>
        <strain evidence="3 4">CCFEE 5792</strain>
    </source>
</reference>
<keyword evidence="2" id="KW-0812">Transmembrane</keyword>
<name>A0AAV9MXS8_9EURO</name>
<organism evidence="3 4">
    <name type="scientific">Exophiala bonariae</name>
    <dbReference type="NCBI Taxonomy" id="1690606"/>
    <lineage>
        <taxon>Eukaryota</taxon>
        <taxon>Fungi</taxon>
        <taxon>Dikarya</taxon>
        <taxon>Ascomycota</taxon>
        <taxon>Pezizomycotina</taxon>
        <taxon>Eurotiomycetes</taxon>
        <taxon>Chaetothyriomycetidae</taxon>
        <taxon>Chaetothyriales</taxon>
        <taxon>Herpotrichiellaceae</taxon>
        <taxon>Exophiala</taxon>
    </lineage>
</organism>
<keyword evidence="4" id="KW-1185">Reference proteome</keyword>
<dbReference type="RefSeq" id="XP_064701027.1">
    <property type="nucleotide sequence ID" value="XM_064852802.1"/>
</dbReference>
<comment type="caution">
    <text evidence="3">The sequence shown here is derived from an EMBL/GenBank/DDBJ whole genome shotgun (WGS) entry which is preliminary data.</text>
</comment>
<keyword evidence="2" id="KW-0472">Membrane</keyword>
<protein>
    <submittedName>
        <fullName evidence="3">Uncharacterized protein</fullName>
    </submittedName>
</protein>